<dbReference type="GO" id="GO:0030246">
    <property type="term" value="F:carbohydrate binding"/>
    <property type="evidence" value="ECO:0007669"/>
    <property type="project" value="UniProtKB-KW"/>
</dbReference>
<organism evidence="4 5">
    <name type="scientific">Operophtera brumata</name>
    <name type="common">Winter moth</name>
    <name type="synonym">Phalaena brumata</name>
    <dbReference type="NCBI Taxonomy" id="104452"/>
    <lineage>
        <taxon>Eukaryota</taxon>
        <taxon>Metazoa</taxon>
        <taxon>Ecdysozoa</taxon>
        <taxon>Arthropoda</taxon>
        <taxon>Hexapoda</taxon>
        <taxon>Insecta</taxon>
        <taxon>Pterygota</taxon>
        <taxon>Neoptera</taxon>
        <taxon>Endopterygota</taxon>
        <taxon>Lepidoptera</taxon>
        <taxon>Glossata</taxon>
        <taxon>Ditrysia</taxon>
        <taxon>Geometroidea</taxon>
        <taxon>Geometridae</taxon>
        <taxon>Larentiinae</taxon>
        <taxon>Operophtera</taxon>
    </lineage>
</organism>
<keyword evidence="4" id="KW-0430">Lectin</keyword>
<proteinExistence type="predicted"/>
<name>A0A0L7LRB5_OPEBR</name>
<dbReference type="InterPro" id="IPR016186">
    <property type="entry name" value="C-type_lectin-like/link_sf"/>
</dbReference>
<dbReference type="Pfam" id="PF00059">
    <property type="entry name" value="Lectin_C"/>
    <property type="match status" value="2"/>
</dbReference>
<dbReference type="InterPro" id="IPR018378">
    <property type="entry name" value="C-type_lectin_CS"/>
</dbReference>
<reference evidence="4 5" key="1">
    <citation type="journal article" date="2015" name="Genome Biol. Evol.">
        <title>The genome of winter moth (Operophtera brumata) provides a genomic perspective on sexual dimorphism and phenology.</title>
        <authorList>
            <person name="Derks M.F."/>
            <person name="Smit S."/>
            <person name="Salis L."/>
            <person name="Schijlen E."/>
            <person name="Bossers A."/>
            <person name="Mateman C."/>
            <person name="Pijl A.S."/>
            <person name="de Ridder D."/>
            <person name="Groenen M.A."/>
            <person name="Visser M.E."/>
            <person name="Megens H.J."/>
        </authorList>
    </citation>
    <scope>NUCLEOTIDE SEQUENCE [LARGE SCALE GENOMIC DNA]</scope>
    <source>
        <strain evidence="4">WM2013NL</strain>
        <tissue evidence="4">Head and thorax</tissue>
    </source>
</reference>
<comment type="caution">
    <text evidence="4">The sequence shown here is derived from an EMBL/GenBank/DDBJ whole genome shotgun (WGS) entry which is preliminary data.</text>
</comment>
<evidence type="ECO:0000256" key="1">
    <source>
        <dbReference type="ARBA" id="ARBA00023157"/>
    </source>
</evidence>
<dbReference type="SMART" id="SM00034">
    <property type="entry name" value="CLECT"/>
    <property type="match status" value="2"/>
</dbReference>
<feature type="domain" description="C-type lectin" evidence="3">
    <location>
        <begin position="21"/>
        <end position="137"/>
    </location>
</feature>
<dbReference type="AlphaFoldDB" id="A0A0L7LRB5"/>
<dbReference type="PANTHER" id="PTHR22803">
    <property type="entry name" value="MANNOSE, PHOSPHOLIPASE, LECTIN RECEPTOR RELATED"/>
    <property type="match status" value="1"/>
</dbReference>
<dbReference type="PROSITE" id="PS50041">
    <property type="entry name" value="C_TYPE_LECTIN_2"/>
    <property type="match status" value="2"/>
</dbReference>
<dbReference type="PROSITE" id="PS00615">
    <property type="entry name" value="C_TYPE_LECTIN_1"/>
    <property type="match status" value="1"/>
</dbReference>
<sequence>MLPAQKFRMDYMYAQAFSTFYRLHDLATDWHQAQQICEAEGTALLIPNSLEEMENLKILMSNLKAHSTAIFVGLHDKFSDGDFVTLKGEPITGTVLELIWAPGSPDNMKGSEHCVVMTRDGLLDDRPCNDIYPFVCKILGNDTKFNKKCNCFDVGYAPGPKDNGKCYKFHMEPLSWHDAYLICQEEEGHLAIATSDEEATLITSFLNNLQENKAPNPNILLIGFSDLMFPFEYRTLKGETLEKAGYALWGPFTDNISEMTAKRCGAMSRTGQLLMTRCDLPAMFLCEMAIVIAKDDDASDEAETSAETVTEAINKTETE</sequence>
<dbReference type="InterPro" id="IPR050111">
    <property type="entry name" value="C-type_lectin/snaclec_domain"/>
</dbReference>
<dbReference type="CDD" id="cd00037">
    <property type="entry name" value="CLECT"/>
    <property type="match status" value="2"/>
</dbReference>
<evidence type="ECO:0000313" key="4">
    <source>
        <dbReference type="EMBL" id="KOB77990.1"/>
    </source>
</evidence>
<gene>
    <name evidence="4" type="ORF">OBRU01_03250</name>
</gene>
<feature type="region of interest" description="Disordered" evidence="2">
    <location>
        <begin position="297"/>
        <end position="319"/>
    </location>
</feature>
<protein>
    <submittedName>
        <fullName evidence="4">Low-expression lectin 2</fullName>
    </submittedName>
</protein>
<evidence type="ECO:0000259" key="3">
    <source>
        <dbReference type="PROSITE" id="PS50041"/>
    </source>
</evidence>
<feature type="domain" description="C-type lectin" evidence="3">
    <location>
        <begin position="162"/>
        <end position="287"/>
    </location>
</feature>
<accession>A0A0L7LRB5</accession>
<dbReference type="InterPro" id="IPR016187">
    <property type="entry name" value="CTDL_fold"/>
</dbReference>
<dbReference type="Proteomes" id="UP000037510">
    <property type="component" value="Unassembled WGS sequence"/>
</dbReference>
<evidence type="ECO:0000313" key="5">
    <source>
        <dbReference type="Proteomes" id="UP000037510"/>
    </source>
</evidence>
<dbReference type="InterPro" id="IPR001304">
    <property type="entry name" value="C-type_lectin-like"/>
</dbReference>
<dbReference type="Gene3D" id="3.10.100.10">
    <property type="entry name" value="Mannose-Binding Protein A, subunit A"/>
    <property type="match status" value="2"/>
</dbReference>
<dbReference type="EMBL" id="JTDY01000269">
    <property type="protein sequence ID" value="KOB77990.1"/>
    <property type="molecule type" value="Genomic_DNA"/>
</dbReference>
<evidence type="ECO:0000256" key="2">
    <source>
        <dbReference type="SAM" id="MobiDB-lite"/>
    </source>
</evidence>
<dbReference type="STRING" id="104452.A0A0L7LRB5"/>
<dbReference type="SUPFAM" id="SSF56436">
    <property type="entry name" value="C-type lectin-like"/>
    <property type="match status" value="2"/>
</dbReference>
<keyword evidence="1" id="KW-1015">Disulfide bond</keyword>
<keyword evidence="5" id="KW-1185">Reference proteome</keyword>